<name>A0A5J4TT39_9EUKA</name>
<feature type="compositionally biased region" description="Acidic residues" evidence="1">
    <location>
        <begin position="104"/>
        <end position="118"/>
    </location>
</feature>
<feature type="region of interest" description="Disordered" evidence="1">
    <location>
        <begin position="65"/>
        <end position="118"/>
    </location>
</feature>
<feature type="region of interest" description="Disordered" evidence="1">
    <location>
        <begin position="1"/>
        <end position="20"/>
    </location>
</feature>
<feature type="compositionally biased region" description="Basic and acidic residues" evidence="1">
    <location>
        <begin position="253"/>
        <end position="270"/>
    </location>
</feature>
<sequence length="296" mass="33080">QSQLSVTPTQKSQHRSVIRQRLKKAERELEQLQANQQLQQQENNDLNNTNIETLDIQGTVGQLTGLQPSSGAQNAGLNVGPRLKEAGSISANNRKRTEPQINEGYEDNAEEEEYEQTDEAALNQNKVYRVNIISLPLIQENLGTQPQNNQGLNALSQIEKDNSGPAAVGVQEKPKKGKGSKKSKTEGLKASDEPSQGSNAQSQTKPISKVPKPKRSIAPDRAGTLQSGEISVEISLWNREEERTGDSGSSRDGGNDWRIDLQKEGQRNGRQEQMIYRNMKADRERRLRNYWILFEI</sequence>
<dbReference type="EMBL" id="SNRW01025593">
    <property type="protein sequence ID" value="KAA6361407.1"/>
    <property type="molecule type" value="Genomic_DNA"/>
</dbReference>
<comment type="caution">
    <text evidence="2">The sequence shown here is derived from an EMBL/GenBank/DDBJ whole genome shotgun (WGS) entry which is preliminary data.</text>
</comment>
<proteinExistence type="predicted"/>
<evidence type="ECO:0000313" key="3">
    <source>
        <dbReference type="Proteomes" id="UP000324800"/>
    </source>
</evidence>
<feature type="compositionally biased region" description="Polar residues" evidence="1">
    <location>
        <begin position="193"/>
        <end position="206"/>
    </location>
</feature>
<dbReference type="Proteomes" id="UP000324800">
    <property type="component" value="Unassembled WGS sequence"/>
</dbReference>
<organism evidence="2 3">
    <name type="scientific">Streblomastix strix</name>
    <dbReference type="NCBI Taxonomy" id="222440"/>
    <lineage>
        <taxon>Eukaryota</taxon>
        <taxon>Metamonada</taxon>
        <taxon>Preaxostyla</taxon>
        <taxon>Oxymonadida</taxon>
        <taxon>Streblomastigidae</taxon>
        <taxon>Streblomastix</taxon>
    </lineage>
</organism>
<reference evidence="2 3" key="1">
    <citation type="submission" date="2019-03" db="EMBL/GenBank/DDBJ databases">
        <title>Single cell metagenomics reveals metabolic interactions within the superorganism composed of flagellate Streblomastix strix and complex community of Bacteroidetes bacteria on its surface.</title>
        <authorList>
            <person name="Treitli S.C."/>
            <person name="Kolisko M."/>
            <person name="Husnik F."/>
            <person name="Keeling P."/>
            <person name="Hampl V."/>
        </authorList>
    </citation>
    <scope>NUCLEOTIDE SEQUENCE [LARGE SCALE GENOMIC DNA]</scope>
    <source>
        <strain evidence="2">ST1C</strain>
    </source>
</reference>
<dbReference type="AlphaFoldDB" id="A0A5J4TT39"/>
<evidence type="ECO:0000313" key="2">
    <source>
        <dbReference type="EMBL" id="KAA6361407.1"/>
    </source>
</evidence>
<feature type="non-terminal residue" evidence="2">
    <location>
        <position position="1"/>
    </location>
</feature>
<gene>
    <name evidence="2" type="ORF">EZS28_043067</name>
</gene>
<feature type="compositionally biased region" description="Polar residues" evidence="1">
    <location>
        <begin position="1"/>
        <end position="11"/>
    </location>
</feature>
<feature type="compositionally biased region" description="Polar residues" evidence="1">
    <location>
        <begin position="65"/>
        <end position="76"/>
    </location>
</feature>
<protein>
    <submittedName>
        <fullName evidence="2">Uncharacterized protein</fullName>
    </submittedName>
</protein>
<accession>A0A5J4TT39</accession>
<feature type="region of interest" description="Disordered" evidence="1">
    <location>
        <begin position="162"/>
        <end position="273"/>
    </location>
</feature>
<evidence type="ECO:0000256" key="1">
    <source>
        <dbReference type="SAM" id="MobiDB-lite"/>
    </source>
</evidence>
<feature type="compositionally biased region" description="Basic and acidic residues" evidence="1">
    <location>
        <begin position="183"/>
        <end position="192"/>
    </location>
</feature>